<dbReference type="Pfam" id="PF00561">
    <property type="entry name" value="Abhydrolase_1"/>
    <property type="match status" value="1"/>
</dbReference>
<dbReference type="GO" id="GO:0016787">
    <property type="term" value="F:hydrolase activity"/>
    <property type="evidence" value="ECO:0007669"/>
    <property type="project" value="UniProtKB-KW"/>
</dbReference>
<gene>
    <name evidence="2" type="ORF">PhaeoP63_02802</name>
</gene>
<evidence type="ECO:0000313" key="3">
    <source>
        <dbReference type="Proteomes" id="UP000217545"/>
    </source>
</evidence>
<dbReference type="RefSeq" id="WP_024098175.1">
    <property type="nucleotide sequence ID" value="NZ_CP010588.1"/>
</dbReference>
<proteinExistence type="predicted"/>
<sequence>MSVLPYLRTGSGPVMVLVHGYLGGAAQWENEIKAFSKGFDVIAPNLPGFGDAGHLEGCETINGMALSVLELLDHLEVTEFTLMGHSMGGMIAQEMAALRPDTVQKLVLYGTGPLGLMPDRFEPITVSRERLQSDGVAKTISRIGATWFKAGKAAPGYPVLTKIGAQANAQAAMAALEAMANWDGRDALGGLSMPTLVIWGDSDKSYRWPQVESLWTSIPEVHLSVVPGTAHAVHLEKPALFHSIVNDFLQV</sequence>
<dbReference type="InterPro" id="IPR029058">
    <property type="entry name" value="AB_hydrolase_fold"/>
</dbReference>
<keyword evidence="2" id="KW-0378">Hydrolase</keyword>
<keyword evidence="2" id="KW-0808">Transferase</keyword>
<feature type="domain" description="AB hydrolase-1" evidence="1">
    <location>
        <begin position="13"/>
        <end position="120"/>
    </location>
</feature>
<dbReference type="PANTHER" id="PTHR43798">
    <property type="entry name" value="MONOACYLGLYCEROL LIPASE"/>
    <property type="match status" value="1"/>
</dbReference>
<dbReference type="InterPro" id="IPR050266">
    <property type="entry name" value="AB_hydrolase_sf"/>
</dbReference>
<name>A0AAC9ZCA9_9RHOB</name>
<dbReference type="Gene3D" id="3.40.50.1820">
    <property type="entry name" value="alpha/beta hydrolase"/>
    <property type="match status" value="1"/>
</dbReference>
<dbReference type="InterPro" id="IPR000073">
    <property type="entry name" value="AB_hydrolase_1"/>
</dbReference>
<dbReference type="PRINTS" id="PR00111">
    <property type="entry name" value="ABHYDROLASE"/>
</dbReference>
<dbReference type="GO" id="GO:0016746">
    <property type="term" value="F:acyltransferase activity"/>
    <property type="evidence" value="ECO:0007669"/>
    <property type="project" value="UniProtKB-KW"/>
</dbReference>
<evidence type="ECO:0000313" key="2">
    <source>
        <dbReference type="EMBL" id="ATF06854.1"/>
    </source>
</evidence>
<evidence type="ECO:0000259" key="1">
    <source>
        <dbReference type="Pfam" id="PF00561"/>
    </source>
</evidence>
<dbReference type="EMBL" id="CP010784">
    <property type="protein sequence ID" value="ATF06854.1"/>
    <property type="molecule type" value="Genomic_DNA"/>
</dbReference>
<dbReference type="Proteomes" id="UP000217545">
    <property type="component" value="Chromosome"/>
</dbReference>
<accession>A0AAC9ZCA9</accession>
<dbReference type="AlphaFoldDB" id="A0AAC9ZCA9"/>
<keyword evidence="2" id="KW-0012">Acyltransferase</keyword>
<organism evidence="2 3">
    <name type="scientific">Phaeobacter gallaeciensis</name>
    <dbReference type="NCBI Taxonomy" id="60890"/>
    <lineage>
        <taxon>Bacteria</taxon>
        <taxon>Pseudomonadati</taxon>
        <taxon>Pseudomonadota</taxon>
        <taxon>Alphaproteobacteria</taxon>
        <taxon>Rhodobacterales</taxon>
        <taxon>Roseobacteraceae</taxon>
        <taxon>Phaeobacter</taxon>
    </lineage>
</organism>
<dbReference type="SUPFAM" id="SSF53474">
    <property type="entry name" value="alpha/beta-Hydrolases"/>
    <property type="match status" value="1"/>
</dbReference>
<reference evidence="2 3" key="1">
    <citation type="journal article" date="2017" name="Front. Microbiol.">
        <title>Phaeobacter piscinae sp. nov., a species of the Roseobacter group and potential aquaculture probiont.</title>
        <authorList>
            <person name="Sonnenschein E.C."/>
            <person name="Phippen C.B.W."/>
            <person name="Nielsen K.F."/>
            <person name="Mateiu R.V."/>
            <person name="Melchiorsen J."/>
            <person name="Gram L."/>
            <person name="Overmann J."/>
            <person name="Freese H.M."/>
        </authorList>
    </citation>
    <scope>NUCLEOTIDE SEQUENCE [LARGE SCALE GENOMIC DNA]</scope>
    <source>
        <strain evidence="2 3">P63</strain>
    </source>
</reference>
<protein>
    <submittedName>
        <fullName evidence="2">Hydrolase or acyltransferase (Alpha/beta hydrolase superfamily)</fullName>
    </submittedName>
</protein>